<evidence type="ECO:0000313" key="1">
    <source>
        <dbReference type="EMBL" id="GAH88819.1"/>
    </source>
</evidence>
<reference evidence="1" key="1">
    <citation type="journal article" date="2014" name="Front. Microbiol.">
        <title>High frequency of phylogenetically diverse reductive dehalogenase-homologous genes in deep subseafloor sedimentary metagenomes.</title>
        <authorList>
            <person name="Kawai M."/>
            <person name="Futagami T."/>
            <person name="Toyoda A."/>
            <person name="Takaki Y."/>
            <person name="Nishi S."/>
            <person name="Hori S."/>
            <person name="Arai W."/>
            <person name="Tsubouchi T."/>
            <person name="Morono Y."/>
            <person name="Uchiyama I."/>
            <person name="Ito T."/>
            <person name="Fujiyama A."/>
            <person name="Inagaki F."/>
            <person name="Takami H."/>
        </authorList>
    </citation>
    <scope>NUCLEOTIDE SEQUENCE</scope>
    <source>
        <strain evidence="1">Expedition CK06-06</strain>
    </source>
</reference>
<dbReference type="EMBL" id="BARU01040209">
    <property type="protein sequence ID" value="GAH88819.1"/>
    <property type="molecule type" value="Genomic_DNA"/>
</dbReference>
<sequence>GFDESIVDYEEYATSTDPWGAGLPYYDYMNEAKTTQLTVYPSLTYELSSAIMLIATGFWVPLSKESGTSYARTASTDKSESTYEENWGLQTGGLMCGVELRPSESLAVRVGLGYEHYGFKFSQEDLDATGASTYDPDNKDRYTEVAYGVGTGPDNDDVIWDAGYPTTSSENDIVFLTGAKWNPADNVQLFGNASLQFEFWKDVYHVYDTDNSVVWEEVDKGNELYWDLDVLVGL</sequence>
<dbReference type="AlphaFoldDB" id="X1KF84"/>
<feature type="non-terminal residue" evidence="1">
    <location>
        <position position="1"/>
    </location>
</feature>
<evidence type="ECO:0008006" key="2">
    <source>
        <dbReference type="Google" id="ProtNLM"/>
    </source>
</evidence>
<gene>
    <name evidence="1" type="ORF">S03H2_62201</name>
</gene>
<organism evidence="1">
    <name type="scientific">marine sediment metagenome</name>
    <dbReference type="NCBI Taxonomy" id="412755"/>
    <lineage>
        <taxon>unclassified sequences</taxon>
        <taxon>metagenomes</taxon>
        <taxon>ecological metagenomes</taxon>
    </lineage>
</organism>
<comment type="caution">
    <text evidence="1">The sequence shown here is derived from an EMBL/GenBank/DDBJ whole genome shotgun (WGS) entry which is preliminary data.</text>
</comment>
<feature type="non-terminal residue" evidence="1">
    <location>
        <position position="234"/>
    </location>
</feature>
<proteinExistence type="predicted"/>
<accession>X1KF84</accession>
<protein>
    <recommendedName>
        <fullName evidence="2">Outer membrane protein beta-barrel domain-containing protein</fullName>
    </recommendedName>
</protein>
<name>X1KF84_9ZZZZ</name>